<keyword evidence="2" id="KW-1185">Reference proteome</keyword>
<sequence length="41" mass="4945">HAYDRNQLLAFFQSYREEYPLTTLILYFQTATTIDVWLSQS</sequence>
<dbReference type="AlphaFoldDB" id="A0A9N9GDT7"/>
<dbReference type="EMBL" id="CAJVPI010001112">
    <property type="protein sequence ID" value="CAG8595082.1"/>
    <property type="molecule type" value="Genomic_DNA"/>
</dbReference>
<evidence type="ECO:0000313" key="2">
    <source>
        <dbReference type="Proteomes" id="UP000789739"/>
    </source>
</evidence>
<reference evidence="1" key="1">
    <citation type="submission" date="2021-06" db="EMBL/GenBank/DDBJ databases">
        <authorList>
            <person name="Kallberg Y."/>
            <person name="Tangrot J."/>
            <person name="Rosling A."/>
        </authorList>
    </citation>
    <scope>NUCLEOTIDE SEQUENCE</scope>
    <source>
        <strain evidence="1">BR232B</strain>
    </source>
</reference>
<dbReference type="Proteomes" id="UP000789739">
    <property type="component" value="Unassembled WGS sequence"/>
</dbReference>
<proteinExistence type="predicted"/>
<organism evidence="1 2">
    <name type="scientific">Paraglomus brasilianum</name>
    <dbReference type="NCBI Taxonomy" id="144538"/>
    <lineage>
        <taxon>Eukaryota</taxon>
        <taxon>Fungi</taxon>
        <taxon>Fungi incertae sedis</taxon>
        <taxon>Mucoromycota</taxon>
        <taxon>Glomeromycotina</taxon>
        <taxon>Glomeromycetes</taxon>
        <taxon>Paraglomerales</taxon>
        <taxon>Paraglomeraceae</taxon>
        <taxon>Paraglomus</taxon>
    </lineage>
</organism>
<protein>
    <submittedName>
        <fullName evidence="1">7535_t:CDS:1</fullName>
    </submittedName>
</protein>
<gene>
    <name evidence="1" type="ORF">PBRASI_LOCUS7334</name>
</gene>
<evidence type="ECO:0000313" key="1">
    <source>
        <dbReference type="EMBL" id="CAG8595082.1"/>
    </source>
</evidence>
<feature type="non-terminal residue" evidence="1">
    <location>
        <position position="1"/>
    </location>
</feature>
<name>A0A9N9GDT7_9GLOM</name>
<comment type="caution">
    <text evidence="1">The sequence shown here is derived from an EMBL/GenBank/DDBJ whole genome shotgun (WGS) entry which is preliminary data.</text>
</comment>
<accession>A0A9N9GDT7</accession>